<accession>A0A3G9G674</accession>
<dbReference type="InterPro" id="IPR051801">
    <property type="entry name" value="GH28_Enzymes"/>
</dbReference>
<dbReference type="AlphaFoldDB" id="A0A3G9G674"/>
<dbReference type="EMBL" id="AP018827">
    <property type="protein sequence ID" value="BBF81435.1"/>
    <property type="molecule type" value="Genomic_DNA"/>
</dbReference>
<dbReference type="PROSITE" id="PS00502">
    <property type="entry name" value="POLYGALACTURONASE"/>
    <property type="match status" value="1"/>
</dbReference>
<name>A0A3G9G674_9CAUL</name>
<dbReference type="InterPro" id="IPR006626">
    <property type="entry name" value="PbH1"/>
</dbReference>
<dbReference type="InterPro" id="IPR011050">
    <property type="entry name" value="Pectin_lyase_fold/virulence"/>
</dbReference>
<dbReference type="PANTHER" id="PTHR31339">
    <property type="entry name" value="PECTIN LYASE-RELATED"/>
    <property type="match status" value="1"/>
</dbReference>
<dbReference type="RefSeq" id="WP_126422522.1">
    <property type="nucleotide sequence ID" value="NZ_AP018827.1"/>
</dbReference>
<comment type="similarity">
    <text evidence="1 4">Belongs to the glycosyl hydrolase 28 family.</text>
</comment>
<keyword evidence="3 4" id="KW-0326">Glycosidase</keyword>
<proteinExistence type="inferred from homology"/>
<dbReference type="OrthoDB" id="9795222at2"/>
<reference evidence="6" key="1">
    <citation type="journal article" date="2017" name="Biotechnol. Biofuels">
        <title>Evaluation of environmental bacterial communities as a factor affecting the growth of duckweed Lemna minor.</title>
        <authorList>
            <person name="Ishizawa H."/>
            <person name="Kuroda M."/>
            <person name="Morikawa M."/>
            <person name="Ike M."/>
        </authorList>
    </citation>
    <scope>NUCLEOTIDE SEQUENCE [LARGE SCALE GENOMIC DNA]</scope>
    <source>
        <strain evidence="6">M6</strain>
    </source>
</reference>
<evidence type="ECO:0000256" key="2">
    <source>
        <dbReference type="ARBA" id="ARBA00022801"/>
    </source>
</evidence>
<dbReference type="GO" id="GO:0004650">
    <property type="term" value="F:polygalacturonase activity"/>
    <property type="evidence" value="ECO:0007669"/>
    <property type="project" value="UniProtKB-EC"/>
</dbReference>
<organism evidence="5 6">
    <name type="scientific">Asticcacaulis excentricus</name>
    <dbReference type="NCBI Taxonomy" id="78587"/>
    <lineage>
        <taxon>Bacteria</taxon>
        <taxon>Pseudomonadati</taxon>
        <taxon>Pseudomonadota</taxon>
        <taxon>Alphaproteobacteria</taxon>
        <taxon>Caulobacterales</taxon>
        <taxon>Caulobacteraceae</taxon>
        <taxon>Asticcacaulis</taxon>
    </lineage>
</organism>
<protein>
    <submittedName>
        <fullName evidence="5">Polygalacturonase</fullName>
        <ecNumber evidence="5">3.2.1.15</ecNumber>
    </submittedName>
</protein>
<gene>
    <name evidence="5" type="ORF">EM6_2034</name>
</gene>
<dbReference type="PANTHER" id="PTHR31339:SF9">
    <property type="entry name" value="PLASMIN AND FIBRONECTIN-BINDING PROTEIN A"/>
    <property type="match status" value="1"/>
</dbReference>
<dbReference type="Pfam" id="PF00295">
    <property type="entry name" value="Glyco_hydro_28"/>
    <property type="match status" value="1"/>
</dbReference>
<dbReference type="SUPFAM" id="SSF51126">
    <property type="entry name" value="Pectin lyase-like"/>
    <property type="match status" value="1"/>
</dbReference>
<evidence type="ECO:0000313" key="5">
    <source>
        <dbReference type="EMBL" id="BBF81435.1"/>
    </source>
</evidence>
<sequence>MTGLRCLAVLPTALSFEVDDGSIWAADAPRDVWVDGALALRTDRNVFSLYDLRPDTQYAVRVGADRLVVRTAACKALVDPRAFGAKGDGVSDDTAALQAALMACPPGGLVRLSAGRYLTAPLFLKSDMAVELCDGADVLGHRDITKWPVLPGVLPDAEGTERSCLGSWEGEAEACHAALFNLLFARNVQLYGRGVIDGQAGFDTWWEKPKARFVGWRPRLIFMVESEQVILHGLTLKNSPSWTLHPLLSRGLTFADLRIEAPADSPNTDGLNPESSTDIVISGVDFAVGDDCIALKSGKISMARRTVRPTRRVRISNCRMRDGHGAVVIGSEMASGVYDVSVQTCLFVNTDRGIRLKTRRGRGREAVIRGLNCRHIRMEGVGTAFVINSFYWCDPDGQTDYVGDRNPRPVDDRTPAIGDIHLSHIDATGVRHAGLYVLGLPEQPVDGLTLDHIRLRFDPEAQPGEPDMAASIAPVARLGGLIANVRHLRTNALDIDGQSGETLTLENVTCLT</sequence>
<dbReference type="SMART" id="SM00710">
    <property type="entry name" value="PbH1"/>
    <property type="match status" value="5"/>
</dbReference>
<evidence type="ECO:0000313" key="6">
    <source>
        <dbReference type="Proteomes" id="UP000278756"/>
    </source>
</evidence>
<evidence type="ECO:0000256" key="4">
    <source>
        <dbReference type="RuleBase" id="RU361169"/>
    </source>
</evidence>
<dbReference type="Proteomes" id="UP000278756">
    <property type="component" value="Chromosome 1"/>
</dbReference>
<dbReference type="InterPro" id="IPR012334">
    <property type="entry name" value="Pectin_lyas_fold"/>
</dbReference>
<dbReference type="Gene3D" id="2.160.20.10">
    <property type="entry name" value="Single-stranded right-handed beta-helix, Pectin lyase-like"/>
    <property type="match status" value="1"/>
</dbReference>
<evidence type="ECO:0000256" key="3">
    <source>
        <dbReference type="ARBA" id="ARBA00023295"/>
    </source>
</evidence>
<reference evidence="6" key="2">
    <citation type="journal article" date="2017" name="Plant Physiol. Biochem.">
        <title>Differential oxidative and antioxidative response of duckweed Lemna minor toward plant growth promoting/inhibiting bacteria.</title>
        <authorList>
            <person name="Ishizawa H."/>
            <person name="Kuroda M."/>
            <person name="Morikawa M."/>
            <person name="Ike M."/>
        </authorList>
    </citation>
    <scope>NUCLEOTIDE SEQUENCE [LARGE SCALE GENOMIC DNA]</scope>
    <source>
        <strain evidence="6">M6</strain>
    </source>
</reference>
<dbReference type="InterPro" id="IPR000743">
    <property type="entry name" value="Glyco_hydro_28"/>
</dbReference>
<keyword evidence="2 4" id="KW-0378">Hydrolase</keyword>
<evidence type="ECO:0000256" key="1">
    <source>
        <dbReference type="ARBA" id="ARBA00008834"/>
    </source>
</evidence>
<dbReference type="GO" id="GO:0005975">
    <property type="term" value="P:carbohydrate metabolic process"/>
    <property type="evidence" value="ECO:0007669"/>
    <property type="project" value="InterPro"/>
</dbReference>
<dbReference type="EC" id="3.2.1.15" evidence="5"/>